<dbReference type="NCBIfam" id="TIGR00842">
    <property type="entry name" value="bcct"/>
    <property type="match status" value="1"/>
</dbReference>
<dbReference type="Proteomes" id="UP001059672">
    <property type="component" value="Chromosome"/>
</dbReference>
<feature type="transmembrane region" description="Helical" evidence="8">
    <location>
        <begin position="94"/>
        <end position="114"/>
    </location>
</feature>
<evidence type="ECO:0000313" key="10">
    <source>
        <dbReference type="Proteomes" id="UP001059672"/>
    </source>
</evidence>
<evidence type="ECO:0000256" key="7">
    <source>
        <dbReference type="ARBA" id="ARBA00023136"/>
    </source>
</evidence>
<name>A0ABY5H7A2_9PSED</name>
<dbReference type="Pfam" id="PF02028">
    <property type="entry name" value="BCCT"/>
    <property type="match status" value="1"/>
</dbReference>
<keyword evidence="6 8" id="KW-1133">Transmembrane helix</keyword>
<organism evidence="9 10">
    <name type="scientific">Pseudomonas benzenivorans</name>
    <dbReference type="NCBI Taxonomy" id="556533"/>
    <lineage>
        <taxon>Bacteria</taxon>
        <taxon>Pseudomonadati</taxon>
        <taxon>Pseudomonadota</taxon>
        <taxon>Gammaproteobacteria</taxon>
        <taxon>Pseudomonadales</taxon>
        <taxon>Pseudomonadaceae</taxon>
        <taxon>Pseudomonas</taxon>
    </lineage>
</organism>
<dbReference type="PANTHER" id="PTHR30047:SF7">
    <property type="entry name" value="HIGH-AFFINITY CHOLINE TRANSPORT PROTEIN"/>
    <property type="match status" value="1"/>
</dbReference>
<feature type="transmembrane region" description="Helical" evidence="8">
    <location>
        <begin position="198"/>
        <end position="223"/>
    </location>
</feature>
<feature type="transmembrane region" description="Helical" evidence="8">
    <location>
        <begin position="410"/>
        <end position="434"/>
    </location>
</feature>
<sequence length="549" mass="59756">MTIQSGVTRSPKIDLQIFVPAMVVIIGLLVPICMNPEMAGKVAGDLIGIITKQMGWLYLLGAFALFTFMLWLALGRYGMVRLGREEDKPDYSKFSWLAMMFCAGMGSSIMNWAFAEPLYFMQGPALGIEAGSNMAAEWAVMYSFFHWGLVPYAIYLMPALPIAYMVYVKRCNLFRISEACVGILGDKAYGPIGKVIDILVILSILGGTATTLGLSVPVLSALFSEALGVADSFGLQISVLVLWTAIFTWSVYRGLSKGIKILSQINTVLALVLLALVFVTGPTLFILDLTTNSLGLLANNFLHMSLWTDPVDKGGYPQAWTVFYWAWWLAYAPMVGLFVARISKGRTVRELILYGFTYGSLGSWIFFAVWGGYAIHAETSGALELSAILAEGGLPATIVAVVKAQPLSGLFILAFIVLFLVFTATTMDSSAYVLASISSEKLTGDEEPARWNRILWAVVLGVAAVAMLLMGGLKAVQSSSIVLALPMLFLMAMLVFSFMRMLKEDHGRRLEPAHHVLKEHEVIAVTVAQSEAVYAKAAIFETGATGKTI</sequence>
<accession>A0ABY5H7A2</accession>
<comment type="similarity">
    <text evidence="2">Belongs to the BCCT transporter (TC 2.A.15) family.</text>
</comment>
<feature type="transmembrane region" description="Helical" evidence="8">
    <location>
        <begin position="479"/>
        <end position="499"/>
    </location>
</feature>
<feature type="transmembrane region" description="Helical" evidence="8">
    <location>
        <begin position="454"/>
        <end position="473"/>
    </location>
</feature>
<evidence type="ECO:0000256" key="2">
    <source>
        <dbReference type="ARBA" id="ARBA00005658"/>
    </source>
</evidence>
<reference evidence="9" key="1">
    <citation type="submission" date="2021-04" db="EMBL/GenBank/DDBJ databases">
        <title>Oceanospirillales bacteria with DddD are important DMSP degraders in coastal seawater.</title>
        <authorList>
            <person name="Liu J."/>
        </authorList>
    </citation>
    <scope>NUCLEOTIDE SEQUENCE</scope>
    <source>
        <strain evidence="9">D13-4</strain>
    </source>
</reference>
<evidence type="ECO:0000313" key="9">
    <source>
        <dbReference type="EMBL" id="UTW08140.1"/>
    </source>
</evidence>
<keyword evidence="4" id="KW-1003">Cell membrane</keyword>
<feature type="transmembrane region" description="Helical" evidence="8">
    <location>
        <begin position="322"/>
        <end position="340"/>
    </location>
</feature>
<evidence type="ECO:0000256" key="6">
    <source>
        <dbReference type="ARBA" id="ARBA00022989"/>
    </source>
</evidence>
<feature type="transmembrane region" description="Helical" evidence="8">
    <location>
        <begin position="267"/>
        <end position="287"/>
    </location>
</feature>
<protein>
    <submittedName>
        <fullName evidence="9">BCCT family transporter</fullName>
    </submittedName>
</protein>
<keyword evidence="5 8" id="KW-0812">Transmembrane</keyword>
<dbReference type="EMBL" id="CP073346">
    <property type="protein sequence ID" value="UTW08140.1"/>
    <property type="molecule type" value="Genomic_DNA"/>
</dbReference>
<dbReference type="InterPro" id="IPR018093">
    <property type="entry name" value="BCCT_CS"/>
</dbReference>
<feature type="transmembrane region" description="Helical" evidence="8">
    <location>
        <begin position="15"/>
        <end position="34"/>
    </location>
</feature>
<dbReference type="InterPro" id="IPR000060">
    <property type="entry name" value="BCCT_transptr"/>
</dbReference>
<comment type="subcellular location">
    <subcellularLocation>
        <location evidence="1">Cell membrane</location>
        <topology evidence="1">Multi-pass membrane protein</topology>
    </subcellularLocation>
</comment>
<gene>
    <name evidence="9" type="ORF">KDW96_02070</name>
</gene>
<proteinExistence type="inferred from homology"/>
<dbReference type="PANTHER" id="PTHR30047">
    <property type="entry name" value="HIGH-AFFINITY CHOLINE TRANSPORT PROTEIN-RELATED"/>
    <property type="match status" value="1"/>
</dbReference>
<keyword evidence="3" id="KW-0813">Transport</keyword>
<evidence type="ECO:0000256" key="8">
    <source>
        <dbReference type="SAM" id="Phobius"/>
    </source>
</evidence>
<evidence type="ECO:0000256" key="1">
    <source>
        <dbReference type="ARBA" id="ARBA00004651"/>
    </source>
</evidence>
<feature type="transmembrane region" description="Helical" evidence="8">
    <location>
        <begin position="235"/>
        <end position="255"/>
    </location>
</feature>
<dbReference type="PROSITE" id="PS01303">
    <property type="entry name" value="BCCT"/>
    <property type="match status" value="1"/>
</dbReference>
<keyword evidence="7 8" id="KW-0472">Membrane</keyword>
<feature type="transmembrane region" description="Helical" evidence="8">
    <location>
        <begin position="54"/>
        <end position="74"/>
    </location>
</feature>
<keyword evidence="10" id="KW-1185">Reference proteome</keyword>
<dbReference type="RefSeq" id="WP_255838742.1">
    <property type="nucleotide sequence ID" value="NZ_CP073346.1"/>
</dbReference>
<feature type="transmembrane region" description="Helical" evidence="8">
    <location>
        <begin position="144"/>
        <end position="167"/>
    </location>
</feature>
<evidence type="ECO:0000256" key="3">
    <source>
        <dbReference type="ARBA" id="ARBA00022448"/>
    </source>
</evidence>
<evidence type="ECO:0000256" key="5">
    <source>
        <dbReference type="ARBA" id="ARBA00022692"/>
    </source>
</evidence>
<evidence type="ECO:0000256" key="4">
    <source>
        <dbReference type="ARBA" id="ARBA00022475"/>
    </source>
</evidence>
<feature type="transmembrane region" description="Helical" evidence="8">
    <location>
        <begin position="352"/>
        <end position="375"/>
    </location>
</feature>